<feature type="transmembrane region" description="Helical" evidence="1">
    <location>
        <begin position="334"/>
        <end position="356"/>
    </location>
</feature>
<name>A0A844BVR9_9LACT</name>
<feature type="transmembrane region" description="Helical" evidence="1">
    <location>
        <begin position="267"/>
        <end position="285"/>
    </location>
</feature>
<feature type="transmembrane region" description="Helical" evidence="1">
    <location>
        <begin position="100"/>
        <end position="122"/>
    </location>
</feature>
<sequence length="358" mass="37514">MDYIQDILAAIGVVINGIPQGILALSFGFAAFPTGLGFAFSAIANAVTGSVAPVSFQVETITVAGTMGDNKRERVSLIFYAAIIMTIIGLFGLMDKLVGFVGVEITSGMMAGVGLILAKAAIDMARSNRDVGIISFFTALIVYILTHDLVYTIVASVGLATFYSSFYKKQTFDLVGDVAENKLSFVKPLGLNWKILRGALALACLNIGSNISFGMITGSMTGSDTNPVDVDVLTVVSSVADFITSLFGGAPLESIISATGSAPNPVFSGVLMMTLMALLLFFGVLPKLGKFVPMESIAGFLFVLGAIVTVPSNFSSGSDIDPMTTGITMIVSYFFDPFFGMLAGVVVKFLLPLLGVSL</sequence>
<reference evidence="2 3" key="1">
    <citation type="submission" date="2019-11" db="EMBL/GenBank/DDBJ databases">
        <title>Characterisation of Fundicoccus ignavus gen. nov. sp. nov., a novel genus of the family Aerococcaceae isolated from bulk tank milk.</title>
        <authorList>
            <person name="Siebert A."/>
            <person name="Huptas C."/>
            <person name="Wenning M."/>
            <person name="Scherer S."/>
            <person name="Doll E.V."/>
        </authorList>
    </citation>
    <scope>NUCLEOTIDE SEQUENCE [LARGE SCALE GENOMIC DNA]</scope>
    <source>
        <strain evidence="2 3">DSM 109653</strain>
    </source>
</reference>
<feature type="transmembrane region" description="Helical" evidence="1">
    <location>
        <begin position="195"/>
        <end position="216"/>
    </location>
</feature>
<dbReference type="Proteomes" id="UP000469870">
    <property type="component" value="Unassembled WGS sequence"/>
</dbReference>
<keyword evidence="1" id="KW-0472">Membrane</keyword>
<feature type="transmembrane region" description="Helical" evidence="1">
    <location>
        <begin position="228"/>
        <end position="247"/>
    </location>
</feature>
<protein>
    <submittedName>
        <fullName evidence="2">NCS2 family permease</fullName>
    </submittedName>
</protein>
<evidence type="ECO:0000313" key="3">
    <source>
        <dbReference type="Proteomes" id="UP000469870"/>
    </source>
</evidence>
<feature type="transmembrane region" description="Helical" evidence="1">
    <location>
        <begin position="38"/>
        <end position="56"/>
    </location>
</feature>
<comment type="caution">
    <text evidence="2">The sequence shown here is derived from an EMBL/GenBank/DDBJ whole genome shotgun (WGS) entry which is preliminary data.</text>
</comment>
<keyword evidence="1" id="KW-0812">Transmembrane</keyword>
<feature type="transmembrane region" description="Helical" evidence="1">
    <location>
        <begin position="77"/>
        <end position="94"/>
    </location>
</feature>
<feature type="transmembrane region" description="Helical" evidence="1">
    <location>
        <begin position="134"/>
        <end position="163"/>
    </location>
</feature>
<feature type="transmembrane region" description="Helical" evidence="1">
    <location>
        <begin position="297"/>
        <end position="314"/>
    </location>
</feature>
<feature type="transmembrane region" description="Helical" evidence="1">
    <location>
        <begin position="7"/>
        <end position="32"/>
    </location>
</feature>
<keyword evidence="1" id="KW-1133">Transmembrane helix</keyword>
<gene>
    <name evidence="2" type="ORF">GIY11_00580</name>
</gene>
<evidence type="ECO:0000256" key="1">
    <source>
        <dbReference type="SAM" id="Phobius"/>
    </source>
</evidence>
<accession>A0A844BVR9</accession>
<organism evidence="2 3">
    <name type="scientific">Fundicoccus ignavus</name>
    <dbReference type="NCBI Taxonomy" id="2664442"/>
    <lineage>
        <taxon>Bacteria</taxon>
        <taxon>Bacillati</taxon>
        <taxon>Bacillota</taxon>
        <taxon>Bacilli</taxon>
        <taxon>Lactobacillales</taxon>
        <taxon>Aerococcaceae</taxon>
        <taxon>Fundicoccus</taxon>
    </lineage>
</organism>
<proteinExistence type="predicted"/>
<evidence type="ECO:0000313" key="2">
    <source>
        <dbReference type="EMBL" id="MRI80527.1"/>
    </source>
</evidence>
<dbReference type="EMBL" id="WJQR01000001">
    <property type="protein sequence ID" value="MRI80527.1"/>
    <property type="molecule type" value="Genomic_DNA"/>
</dbReference>
<dbReference type="AlphaFoldDB" id="A0A844BVR9"/>